<keyword evidence="2" id="KW-0547">Nucleotide-binding</keyword>
<protein>
    <submittedName>
        <fullName evidence="7">Uncharacterized protein</fullName>
    </submittedName>
</protein>
<keyword evidence="6" id="KW-0812">Transmembrane</keyword>
<dbReference type="eggNOG" id="KOG2383">
    <property type="taxonomic scope" value="Eukaryota"/>
</dbReference>
<dbReference type="PROSITE" id="PS50088">
    <property type="entry name" value="ANK_REPEAT"/>
    <property type="match status" value="4"/>
</dbReference>
<dbReference type="PANTHER" id="PTHR12169:SF6">
    <property type="entry name" value="AFG1-LIKE ATPASE"/>
    <property type="match status" value="1"/>
</dbReference>
<evidence type="ECO:0000256" key="3">
    <source>
        <dbReference type="ARBA" id="ARBA00022840"/>
    </source>
</evidence>
<dbReference type="VEuPathDB" id="FungiDB:JI435_308750"/>
<feature type="compositionally biased region" description="Polar residues" evidence="5">
    <location>
        <begin position="509"/>
        <end position="530"/>
    </location>
</feature>
<dbReference type="HOGENOM" id="CLU_007182_0_0_1"/>
<dbReference type="AlphaFoldDB" id="Q0U3S7"/>
<dbReference type="InterPro" id="IPR027417">
    <property type="entry name" value="P-loop_NTPase"/>
</dbReference>
<dbReference type="EMBL" id="CH445351">
    <property type="protein sequence ID" value="EAT79034.2"/>
    <property type="molecule type" value="Genomic_DNA"/>
</dbReference>
<feature type="compositionally biased region" description="Basic and acidic residues" evidence="5">
    <location>
        <begin position="11"/>
        <end position="23"/>
    </location>
</feature>
<dbReference type="KEGG" id="pno:SNOG_13587"/>
<name>Q0U3S7_PHANO</name>
<evidence type="ECO:0000256" key="4">
    <source>
        <dbReference type="PROSITE-ProRule" id="PRU00023"/>
    </source>
</evidence>
<dbReference type="NCBIfam" id="NF040713">
    <property type="entry name" value="ZapE"/>
    <property type="match status" value="1"/>
</dbReference>
<evidence type="ECO:0000256" key="5">
    <source>
        <dbReference type="SAM" id="MobiDB-lite"/>
    </source>
</evidence>
<feature type="region of interest" description="Disordered" evidence="5">
    <location>
        <begin position="1"/>
        <end position="23"/>
    </location>
</feature>
<evidence type="ECO:0000256" key="1">
    <source>
        <dbReference type="ARBA" id="ARBA00010322"/>
    </source>
</evidence>
<dbReference type="InterPro" id="IPR002110">
    <property type="entry name" value="Ankyrin_rpt"/>
</dbReference>
<accession>Q0U3S7</accession>
<dbReference type="SMART" id="SM00248">
    <property type="entry name" value="ANK"/>
    <property type="match status" value="5"/>
</dbReference>
<sequence>MASAASSPDVSAEHELDNMADRKPSLPVEEDIMQLARLGEIGAIQKLFDGGKFDATYKDDQGITPLHWAAINNHYALCHYLIQAGAPINAKGGDAVATPVLWAAKRCNYYIVNLLLDHGADPLLTDDQGFNLLHSATLDGNVYQLVLLLHQDIPVDIPDPQSHTPLMWAAYKGYPSCVDLFLRWGANVYATDDQGFTGLHWALVKGSQESIQKLLEYGADRFAKNNDGKTPAMTAEEMNTTRQWHRALSQAGFDKEGNPKHFPVPGVKDTRWFLSRFIFFWPFAIILNALFLLSYFPSFIGIPAALISSYLMQWAAQKLLMWAPSNMRSIHHTPFLAGIFAGTLFWVGFRWITTILPWTIRGNFFLNLMFAMFYGLTGYFYFFTMTSDPGFVPKSASRSASKAVIDELMELRQFDEKHFCVNYLENRDTPKHVQCTIISEDLCKIYNKDPYTIVLSIWAAFQLTWVTMLACVQLLQVARNLTTYESMRGHLHSHTPADAINTFVTTGDTSQDITGAGDSSSTNGFGSGQDTGDAPRRPQPKSSIWDQWKRLLGLDTFVATALQGSQAGQRQQRGNPWSRGIVTNCKDFFCDGSPVFGRKEGGYARLAGDRVDYTRLYEVPKMKYARSGAEPMAGGMRALRRRRTQHRHSNNETNLSLHTFNVPTCQTLELLCLSLSRVIPLERYFVAWAGSFCSSTYFFEYDIIRRNSRVADPFATCYTEANHTKWERVDSGGKTVDMFGLQEKHKSWKRMSEHVLRFQLWLRGPAQAHTEGMRKRRMSIIKNLEDLHVMLASWTQPTVRQPTIESLQPPKKSFFSFMSSSQPAAAALPPIDPNLPKGIYMYGDVGSGKTMMMDLFFDTLPPNITHKTRIHFHAFMQSVHKELHKMKMLHGNDIDAIPFVAAGIAERASVLCFDEFQCTDVADAMILRRLMESLMAHGTVIVTTSNRHPNDLYKNGIQRESFIPCINLLKSRLTVLNLDSDTDYRKIPRPPSGVYHHPLDASAKTHVERWFRFLGDFENDPPHRATHQVWGREIEVPKASGKCAWFTFDEIIGRATGAADYLELTRNYEAFIVTDVPGMNFRSRDLARRFITFIDAIYESRAKLVMTTAVPLTALFLDQSELNDAVTASAKAGAIPKSTSSPDSTTTTPTSSATKHDEEAISDVMRNLMDDLGMNMTMLKNSSIFSGDEERFAFARALSRLSEMGSQEWVERGLGMEKRGGKGEMEGWMRVRSRWREDSM</sequence>
<dbReference type="Pfam" id="PF03969">
    <property type="entry name" value="AFG1_ATPase"/>
    <property type="match status" value="1"/>
</dbReference>
<dbReference type="Pfam" id="PF12796">
    <property type="entry name" value="Ank_2"/>
    <property type="match status" value="2"/>
</dbReference>
<dbReference type="Proteomes" id="UP000001055">
    <property type="component" value="Unassembled WGS sequence"/>
</dbReference>
<reference evidence="8" key="1">
    <citation type="journal article" date="2007" name="Plant Cell">
        <title>Dothideomycete-plant interactions illuminated by genome sequencing and EST analysis of the wheat pathogen Stagonospora nodorum.</title>
        <authorList>
            <person name="Hane J.K."/>
            <person name="Lowe R.G."/>
            <person name="Solomon P.S."/>
            <person name="Tan K.C."/>
            <person name="Schoch C.L."/>
            <person name="Spatafora J.W."/>
            <person name="Crous P.W."/>
            <person name="Kodira C."/>
            <person name="Birren B.W."/>
            <person name="Galagan J.E."/>
            <person name="Torriani S.F."/>
            <person name="McDonald B.A."/>
            <person name="Oliver R.P."/>
        </authorList>
    </citation>
    <scope>NUCLEOTIDE SEQUENCE [LARGE SCALE GENOMIC DNA]</scope>
    <source>
        <strain evidence="8">SN15 / ATCC MYA-4574 / FGSC 10173</strain>
    </source>
</reference>
<comment type="similarity">
    <text evidence="1">Belongs to the AFG1 ATPase family.</text>
</comment>
<dbReference type="GO" id="GO:0016887">
    <property type="term" value="F:ATP hydrolysis activity"/>
    <property type="evidence" value="ECO:0000318"/>
    <property type="project" value="GO_Central"/>
</dbReference>
<dbReference type="PANTHER" id="PTHR12169">
    <property type="entry name" value="ATPASE N2B"/>
    <property type="match status" value="1"/>
</dbReference>
<keyword evidence="3" id="KW-0067">ATP-binding</keyword>
<dbReference type="GO" id="GO:0005739">
    <property type="term" value="C:mitochondrion"/>
    <property type="evidence" value="ECO:0000318"/>
    <property type="project" value="GO_Central"/>
</dbReference>
<feature type="repeat" description="ANK" evidence="4">
    <location>
        <begin position="194"/>
        <end position="226"/>
    </location>
</feature>
<dbReference type="GO" id="GO:0005524">
    <property type="term" value="F:ATP binding"/>
    <property type="evidence" value="ECO:0007669"/>
    <property type="project" value="UniProtKB-KW"/>
</dbReference>
<dbReference type="FunFam" id="1.25.40.20:FF:000397">
    <property type="entry name" value="ATP binding"/>
    <property type="match status" value="1"/>
</dbReference>
<dbReference type="GO" id="GO:0006515">
    <property type="term" value="P:protein quality control for misfolded or incompletely synthesized proteins"/>
    <property type="evidence" value="ECO:0000318"/>
    <property type="project" value="GO_Central"/>
</dbReference>
<feature type="repeat" description="ANK" evidence="4">
    <location>
        <begin position="161"/>
        <end position="193"/>
    </location>
</feature>
<dbReference type="SUPFAM" id="SSF52540">
    <property type="entry name" value="P-loop containing nucleoside triphosphate hydrolases"/>
    <property type="match status" value="1"/>
</dbReference>
<dbReference type="InParanoid" id="Q0U3S7"/>
<feature type="region of interest" description="Disordered" evidence="5">
    <location>
        <begin position="509"/>
        <end position="541"/>
    </location>
</feature>
<gene>
    <name evidence="7" type="ORF">SNOG_13587</name>
</gene>
<dbReference type="InterPro" id="IPR036770">
    <property type="entry name" value="Ankyrin_rpt-contain_sf"/>
</dbReference>
<feature type="transmembrane region" description="Helical" evidence="6">
    <location>
        <begin position="302"/>
        <end position="323"/>
    </location>
</feature>
<feature type="transmembrane region" description="Helical" evidence="6">
    <location>
        <begin position="335"/>
        <end position="352"/>
    </location>
</feature>
<dbReference type="eggNOG" id="KOG0509">
    <property type="taxonomic scope" value="Eukaryota"/>
</dbReference>
<dbReference type="InterPro" id="IPR005654">
    <property type="entry name" value="ATPase_AFG1-like"/>
</dbReference>
<evidence type="ECO:0000313" key="8">
    <source>
        <dbReference type="Proteomes" id="UP000001055"/>
    </source>
</evidence>
<feature type="transmembrane region" description="Helical" evidence="6">
    <location>
        <begin position="364"/>
        <end position="384"/>
    </location>
</feature>
<evidence type="ECO:0000313" key="7">
    <source>
        <dbReference type="EMBL" id="EAT79034.2"/>
    </source>
</evidence>
<feature type="repeat" description="ANK" evidence="4">
    <location>
        <begin position="95"/>
        <end position="127"/>
    </location>
</feature>
<keyword evidence="6" id="KW-0472">Membrane</keyword>
<dbReference type="PROSITE" id="PS50297">
    <property type="entry name" value="ANK_REP_REGION"/>
    <property type="match status" value="3"/>
</dbReference>
<feature type="region of interest" description="Disordered" evidence="5">
    <location>
        <begin position="1132"/>
        <end position="1156"/>
    </location>
</feature>
<dbReference type="VEuPathDB" id="FungiDB:JI435_135870"/>
<dbReference type="GeneID" id="5980713"/>
<organism evidence="7 8">
    <name type="scientific">Phaeosphaeria nodorum (strain SN15 / ATCC MYA-4574 / FGSC 10173)</name>
    <name type="common">Glume blotch fungus</name>
    <name type="synonym">Parastagonospora nodorum</name>
    <dbReference type="NCBI Taxonomy" id="321614"/>
    <lineage>
        <taxon>Eukaryota</taxon>
        <taxon>Fungi</taxon>
        <taxon>Dikarya</taxon>
        <taxon>Ascomycota</taxon>
        <taxon>Pezizomycotina</taxon>
        <taxon>Dothideomycetes</taxon>
        <taxon>Pleosporomycetidae</taxon>
        <taxon>Pleosporales</taxon>
        <taxon>Pleosporineae</taxon>
        <taxon>Phaeosphaeriaceae</taxon>
        <taxon>Parastagonospora</taxon>
    </lineage>
</organism>
<keyword evidence="4" id="KW-0040">ANK repeat</keyword>
<feature type="compositionally biased region" description="Low complexity" evidence="5">
    <location>
        <begin position="1138"/>
        <end position="1152"/>
    </location>
</feature>
<dbReference type="STRING" id="321614.Q0U3S7"/>
<evidence type="ECO:0000256" key="6">
    <source>
        <dbReference type="SAM" id="Phobius"/>
    </source>
</evidence>
<dbReference type="GO" id="GO:0005737">
    <property type="term" value="C:cytoplasm"/>
    <property type="evidence" value="ECO:0000318"/>
    <property type="project" value="GO_Central"/>
</dbReference>
<proteinExistence type="inferred from homology"/>
<keyword evidence="6" id="KW-1133">Transmembrane helix</keyword>
<dbReference type="SUPFAM" id="SSF48403">
    <property type="entry name" value="Ankyrin repeat"/>
    <property type="match status" value="1"/>
</dbReference>
<feature type="repeat" description="ANK" evidence="4">
    <location>
        <begin position="61"/>
        <end position="93"/>
    </location>
</feature>
<dbReference type="Gene3D" id="1.25.40.20">
    <property type="entry name" value="Ankyrin repeat-containing domain"/>
    <property type="match status" value="1"/>
</dbReference>
<evidence type="ECO:0000256" key="2">
    <source>
        <dbReference type="ARBA" id="ARBA00022741"/>
    </source>
</evidence>
<feature type="transmembrane region" description="Helical" evidence="6">
    <location>
        <begin position="277"/>
        <end position="296"/>
    </location>
</feature>
<dbReference type="Gene3D" id="3.40.50.300">
    <property type="entry name" value="P-loop containing nucleotide triphosphate hydrolases"/>
    <property type="match status" value="1"/>
</dbReference>
<dbReference type="RefSeq" id="XP_001803793.1">
    <property type="nucleotide sequence ID" value="XM_001803741.1"/>
</dbReference>